<reference evidence="3" key="3">
    <citation type="submission" date="2020-12" db="UniProtKB">
        <authorList>
            <consortium name="EnsemblPlants"/>
        </authorList>
    </citation>
    <scope>IDENTIFICATION</scope>
</reference>
<organism evidence="2">
    <name type="scientific">Physcomitrium patens</name>
    <name type="common">Spreading-leaved earth moss</name>
    <name type="synonym">Physcomitrella patens</name>
    <dbReference type="NCBI Taxonomy" id="3218"/>
    <lineage>
        <taxon>Eukaryota</taxon>
        <taxon>Viridiplantae</taxon>
        <taxon>Streptophyta</taxon>
        <taxon>Embryophyta</taxon>
        <taxon>Bryophyta</taxon>
        <taxon>Bryophytina</taxon>
        <taxon>Bryopsida</taxon>
        <taxon>Funariidae</taxon>
        <taxon>Funariales</taxon>
        <taxon>Funariaceae</taxon>
        <taxon>Physcomitrium</taxon>
    </lineage>
</organism>
<dbReference type="PANTHER" id="PTHR35498">
    <property type="entry name" value="PROTEIN LOW PSII ACCUMULATION 1, CHLOROPLASTIC"/>
    <property type="match status" value="1"/>
</dbReference>
<dbReference type="PANTHER" id="PTHR35498:SF4">
    <property type="entry name" value="PROTEIN LOW PSII ACCUMULATION 1, CHLOROPLASTIC"/>
    <property type="match status" value="1"/>
</dbReference>
<keyword evidence="4" id="KW-1185">Reference proteome</keyword>
<feature type="region of interest" description="Disordered" evidence="1">
    <location>
        <begin position="99"/>
        <end position="125"/>
    </location>
</feature>
<dbReference type="GO" id="GO:0010270">
    <property type="term" value="P:photosystem II oxygen evolving complex assembly"/>
    <property type="evidence" value="ECO:0000318"/>
    <property type="project" value="GO_Central"/>
</dbReference>
<protein>
    <submittedName>
        <fullName evidence="2 3">Uncharacterized protein</fullName>
    </submittedName>
</protein>
<name>A0A2K1JJ46_PHYPA</name>
<reference evidence="2 4" key="1">
    <citation type="journal article" date="2008" name="Science">
        <title>The Physcomitrella genome reveals evolutionary insights into the conquest of land by plants.</title>
        <authorList>
            <person name="Rensing S."/>
            <person name="Lang D."/>
            <person name="Zimmer A."/>
            <person name="Terry A."/>
            <person name="Salamov A."/>
            <person name="Shapiro H."/>
            <person name="Nishiyama T."/>
            <person name="Perroud P.-F."/>
            <person name="Lindquist E."/>
            <person name="Kamisugi Y."/>
            <person name="Tanahashi T."/>
            <person name="Sakakibara K."/>
            <person name="Fujita T."/>
            <person name="Oishi K."/>
            <person name="Shin-I T."/>
            <person name="Kuroki Y."/>
            <person name="Toyoda A."/>
            <person name="Suzuki Y."/>
            <person name="Hashimoto A."/>
            <person name="Yamaguchi K."/>
            <person name="Sugano A."/>
            <person name="Kohara Y."/>
            <person name="Fujiyama A."/>
            <person name="Anterola A."/>
            <person name="Aoki S."/>
            <person name="Ashton N."/>
            <person name="Barbazuk W.B."/>
            <person name="Barker E."/>
            <person name="Bennetzen J."/>
            <person name="Bezanilla M."/>
            <person name="Blankenship R."/>
            <person name="Cho S.H."/>
            <person name="Dutcher S."/>
            <person name="Estelle M."/>
            <person name="Fawcett J.A."/>
            <person name="Gundlach H."/>
            <person name="Hanada K."/>
            <person name="Heyl A."/>
            <person name="Hicks K.A."/>
            <person name="Hugh J."/>
            <person name="Lohr M."/>
            <person name="Mayer K."/>
            <person name="Melkozernov A."/>
            <person name="Murata T."/>
            <person name="Nelson D."/>
            <person name="Pils B."/>
            <person name="Prigge M."/>
            <person name="Reiss B."/>
            <person name="Renner T."/>
            <person name="Rombauts S."/>
            <person name="Rushton P."/>
            <person name="Sanderfoot A."/>
            <person name="Schween G."/>
            <person name="Shiu S.-H."/>
            <person name="Stueber K."/>
            <person name="Theodoulou F.L."/>
            <person name="Tu H."/>
            <person name="Van de Peer Y."/>
            <person name="Verrier P.J."/>
            <person name="Waters E."/>
            <person name="Wood A."/>
            <person name="Yang L."/>
            <person name="Cove D."/>
            <person name="Cuming A."/>
            <person name="Hasebe M."/>
            <person name="Lucas S."/>
            <person name="Mishler D.B."/>
            <person name="Reski R."/>
            <person name="Grigoriev I."/>
            <person name="Quatrano R.S."/>
            <person name="Boore J.L."/>
        </authorList>
    </citation>
    <scope>NUCLEOTIDE SEQUENCE [LARGE SCALE GENOMIC DNA]</scope>
    <source>
        <strain evidence="3 4">cv. Gransden 2004</strain>
    </source>
</reference>
<dbReference type="EMBL" id="ABEU02000014">
    <property type="protein sequence ID" value="PNR41573.1"/>
    <property type="molecule type" value="Genomic_DNA"/>
</dbReference>
<dbReference type="EnsemblPlants" id="Pp3c14_24240V3.2">
    <property type="protein sequence ID" value="Pp3c14_24240V3.2"/>
    <property type="gene ID" value="Pp3c14_24240"/>
</dbReference>
<dbReference type="InParanoid" id="A0A2K1JJ46"/>
<sequence length="316" mass="35789">MTSPLLDLKHLPAKHHDPKTTNLNDSNQLKYFLLTFSPAPTRYTRSQVTAAHLDLDSEKQMDTNDKNREGDLTLTKYSTPVGKDQACLRFFRLPSQNAESSLPEVEAARTDSTDSSSGLARPPTRIPQHFHYHAKILGPTRLNYQQRTSKAEQHMRRTSTANICAEELERKLIWPELLHAINSGMSFPPKVKDASVQFDYDQIDPNEEEAQLALRNKEVERLLLHTLWESKSNKHKCGESLTTNTFKAARSTSKLSDSGVVQLRCNILPVIHLAGTAENVEMSIRASEKYRDDVVNLDALLVPMVWTKNKTSKSRK</sequence>
<accession>A0A2K1JJ46</accession>
<evidence type="ECO:0000256" key="1">
    <source>
        <dbReference type="SAM" id="MobiDB-lite"/>
    </source>
</evidence>
<dbReference type="EnsemblPlants" id="Pp3c14_24240V3.1">
    <property type="protein sequence ID" value="Pp3c14_24240V3.1"/>
    <property type="gene ID" value="Pp3c14_24240"/>
</dbReference>
<evidence type="ECO:0000313" key="3">
    <source>
        <dbReference type="EnsemblPlants" id="Pp3c14_24240V3.1"/>
    </source>
</evidence>
<reference evidence="2 4" key="2">
    <citation type="journal article" date="2018" name="Plant J.">
        <title>The Physcomitrella patens chromosome-scale assembly reveals moss genome structure and evolution.</title>
        <authorList>
            <person name="Lang D."/>
            <person name="Ullrich K.K."/>
            <person name="Murat F."/>
            <person name="Fuchs J."/>
            <person name="Jenkins J."/>
            <person name="Haas F.B."/>
            <person name="Piednoel M."/>
            <person name="Gundlach H."/>
            <person name="Van Bel M."/>
            <person name="Meyberg R."/>
            <person name="Vives C."/>
            <person name="Morata J."/>
            <person name="Symeonidi A."/>
            <person name="Hiss M."/>
            <person name="Muchero W."/>
            <person name="Kamisugi Y."/>
            <person name="Saleh O."/>
            <person name="Blanc G."/>
            <person name="Decker E.L."/>
            <person name="van Gessel N."/>
            <person name="Grimwood J."/>
            <person name="Hayes R.D."/>
            <person name="Graham S.W."/>
            <person name="Gunter L.E."/>
            <person name="McDaniel S.F."/>
            <person name="Hoernstein S.N.W."/>
            <person name="Larsson A."/>
            <person name="Li F.W."/>
            <person name="Perroud P.F."/>
            <person name="Phillips J."/>
            <person name="Ranjan P."/>
            <person name="Rokshar D.S."/>
            <person name="Rothfels C.J."/>
            <person name="Schneider L."/>
            <person name="Shu S."/>
            <person name="Stevenson D.W."/>
            <person name="Thummler F."/>
            <person name="Tillich M."/>
            <person name="Villarreal Aguilar J.C."/>
            <person name="Widiez T."/>
            <person name="Wong G.K."/>
            <person name="Wymore A."/>
            <person name="Zhang Y."/>
            <person name="Zimmer A.D."/>
            <person name="Quatrano R.S."/>
            <person name="Mayer K.F.X."/>
            <person name="Goodstein D."/>
            <person name="Casacuberta J.M."/>
            <person name="Vandepoele K."/>
            <person name="Reski R."/>
            <person name="Cuming A.C."/>
            <person name="Tuskan G.A."/>
            <person name="Maumus F."/>
            <person name="Salse J."/>
            <person name="Schmutz J."/>
            <person name="Rensing S.A."/>
        </authorList>
    </citation>
    <scope>NUCLEOTIDE SEQUENCE [LARGE SCALE GENOMIC DNA]</scope>
    <source>
        <strain evidence="3 4">cv. Gransden 2004</strain>
    </source>
</reference>
<evidence type="ECO:0000313" key="4">
    <source>
        <dbReference type="Proteomes" id="UP000006727"/>
    </source>
</evidence>
<proteinExistence type="predicted"/>
<evidence type="ECO:0000313" key="2">
    <source>
        <dbReference type="EMBL" id="PNR41573.1"/>
    </source>
</evidence>
<dbReference type="Proteomes" id="UP000006727">
    <property type="component" value="Chromosome 14"/>
</dbReference>
<dbReference type="Gramene" id="Pp3c14_24240V3.1">
    <property type="protein sequence ID" value="Pp3c14_24240V3.1"/>
    <property type="gene ID" value="Pp3c14_24240"/>
</dbReference>
<dbReference type="Gramene" id="Pp3c14_24240V3.2">
    <property type="protein sequence ID" value="Pp3c14_24240V3.2"/>
    <property type="gene ID" value="Pp3c14_24240"/>
</dbReference>
<dbReference type="AlphaFoldDB" id="A0A2K1JJ46"/>
<dbReference type="PaxDb" id="3218-PP1S69_121V6.1"/>
<gene>
    <name evidence="2" type="ORF">PHYPA_018976</name>
</gene>